<evidence type="ECO:0000259" key="12">
    <source>
        <dbReference type="PROSITE" id="PS50262"/>
    </source>
</evidence>
<dbReference type="AlphaFoldDB" id="A0A7R9LQ24"/>
<feature type="transmembrane region" description="Helical" evidence="11">
    <location>
        <begin position="216"/>
        <end position="243"/>
    </location>
</feature>
<dbReference type="GO" id="GO:0005886">
    <property type="term" value="C:plasma membrane"/>
    <property type="evidence" value="ECO:0007669"/>
    <property type="project" value="TreeGrafter"/>
</dbReference>
<evidence type="ECO:0000256" key="4">
    <source>
        <dbReference type="ARBA" id="ARBA00022989"/>
    </source>
</evidence>
<evidence type="ECO:0000256" key="3">
    <source>
        <dbReference type="ARBA" id="ARBA00022692"/>
    </source>
</evidence>
<dbReference type="PANTHER" id="PTHR24243:SF224">
    <property type="entry name" value="G-PROTEIN COUPLED RECEPTOR 19-RELATED"/>
    <property type="match status" value="1"/>
</dbReference>
<dbReference type="PROSITE" id="PS50262">
    <property type="entry name" value="G_PROTEIN_RECEP_F1_2"/>
    <property type="match status" value="1"/>
</dbReference>
<keyword evidence="5 9" id="KW-0297">G-protein coupled receptor</keyword>
<evidence type="ECO:0000313" key="13">
    <source>
        <dbReference type="EMBL" id="CAD7644455.1"/>
    </source>
</evidence>
<reference evidence="13" key="1">
    <citation type="submission" date="2020-11" db="EMBL/GenBank/DDBJ databases">
        <authorList>
            <person name="Tran Van P."/>
        </authorList>
    </citation>
    <scope>NUCLEOTIDE SEQUENCE</scope>
</reference>
<evidence type="ECO:0000256" key="11">
    <source>
        <dbReference type="SAM" id="Phobius"/>
    </source>
</evidence>
<proteinExistence type="inferred from homology"/>
<keyword evidence="6 11" id="KW-0472">Membrane</keyword>
<evidence type="ECO:0000256" key="7">
    <source>
        <dbReference type="ARBA" id="ARBA00023170"/>
    </source>
</evidence>
<dbReference type="PRINTS" id="PR00237">
    <property type="entry name" value="GPCRRHODOPSN"/>
</dbReference>
<comment type="similarity">
    <text evidence="2 9">Belongs to the G-protein coupled receptor 1 family.</text>
</comment>
<feature type="transmembrane region" description="Helical" evidence="11">
    <location>
        <begin position="50"/>
        <end position="77"/>
    </location>
</feature>
<dbReference type="InterPro" id="IPR017452">
    <property type="entry name" value="GPCR_Rhodpsn_7TM"/>
</dbReference>
<dbReference type="Proteomes" id="UP000728032">
    <property type="component" value="Unassembled WGS sequence"/>
</dbReference>
<feature type="transmembrane region" description="Helical" evidence="11">
    <location>
        <begin position="89"/>
        <end position="107"/>
    </location>
</feature>
<feature type="region of interest" description="Disordered" evidence="10">
    <location>
        <begin position="336"/>
        <end position="365"/>
    </location>
</feature>
<dbReference type="SUPFAM" id="SSF81321">
    <property type="entry name" value="Family A G protein-coupled receptor-like"/>
    <property type="match status" value="1"/>
</dbReference>
<feature type="domain" description="G-protein coupled receptors family 1 profile" evidence="12">
    <location>
        <begin position="68"/>
        <end position="247"/>
    </location>
</feature>
<name>A0A7R9LQ24_9ACAR</name>
<evidence type="ECO:0000256" key="10">
    <source>
        <dbReference type="SAM" id="MobiDB-lite"/>
    </source>
</evidence>
<keyword evidence="8 9" id="KW-0807">Transducer</keyword>
<feature type="compositionally biased region" description="Low complexity" evidence="10">
    <location>
        <begin position="336"/>
        <end position="363"/>
    </location>
</feature>
<keyword evidence="4 11" id="KW-1133">Transmembrane helix</keyword>
<protein>
    <recommendedName>
        <fullName evidence="12">G-protein coupled receptors family 1 profile domain-containing protein</fullName>
    </recommendedName>
</protein>
<evidence type="ECO:0000256" key="8">
    <source>
        <dbReference type="ARBA" id="ARBA00023224"/>
    </source>
</evidence>
<feature type="transmembrane region" description="Helical" evidence="11">
    <location>
        <begin position="171"/>
        <end position="188"/>
    </location>
</feature>
<accession>A0A7R9LQ24</accession>
<dbReference type="PROSITE" id="PS00237">
    <property type="entry name" value="G_PROTEIN_RECEP_F1_1"/>
    <property type="match status" value="1"/>
</dbReference>
<evidence type="ECO:0000256" key="1">
    <source>
        <dbReference type="ARBA" id="ARBA00004141"/>
    </source>
</evidence>
<evidence type="ECO:0000256" key="5">
    <source>
        <dbReference type="ARBA" id="ARBA00023040"/>
    </source>
</evidence>
<evidence type="ECO:0000256" key="9">
    <source>
        <dbReference type="RuleBase" id="RU000688"/>
    </source>
</evidence>
<dbReference type="GO" id="GO:0004930">
    <property type="term" value="F:G protein-coupled receptor activity"/>
    <property type="evidence" value="ECO:0007669"/>
    <property type="project" value="UniProtKB-KW"/>
</dbReference>
<dbReference type="InterPro" id="IPR000276">
    <property type="entry name" value="GPCR_Rhodpsn"/>
</dbReference>
<evidence type="ECO:0000256" key="6">
    <source>
        <dbReference type="ARBA" id="ARBA00023136"/>
    </source>
</evidence>
<dbReference type="Pfam" id="PF00001">
    <property type="entry name" value="7tm_1"/>
    <property type="match status" value="1"/>
</dbReference>
<dbReference type="Gene3D" id="1.20.1070.10">
    <property type="entry name" value="Rhodopsin 7-helix transmembrane proteins"/>
    <property type="match status" value="1"/>
</dbReference>
<feature type="transmembrane region" description="Helical" evidence="11">
    <location>
        <begin position="139"/>
        <end position="159"/>
    </location>
</feature>
<feature type="non-terminal residue" evidence="13">
    <location>
        <position position="1"/>
    </location>
</feature>
<dbReference type="EMBL" id="OC916507">
    <property type="protein sequence ID" value="CAD7644455.1"/>
    <property type="molecule type" value="Genomic_DNA"/>
</dbReference>
<organism evidence="13">
    <name type="scientific">Oppiella nova</name>
    <dbReference type="NCBI Taxonomy" id="334625"/>
    <lineage>
        <taxon>Eukaryota</taxon>
        <taxon>Metazoa</taxon>
        <taxon>Ecdysozoa</taxon>
        <taxon>Arthropoda</taxon>
        <taxon>Chelicerata</taxon>
        <taxon>Arachnida</taxon>
        <taxon>Acari</taxon>
        <taxon>Acariformes</taxon>
        <taxon>Sarcoptiformes</taxon>
        <taxon>Oribatida</taxon>
        <taxon>Brachypylina</taxon>
        <taxon>Oppioidea</taxon>
        <taxon>Oppiidae</taxon>
        <taxon>Oppiella</taxon>
    </lineage>
</organism>
<gene>
    <name evidence="13" type="ORF">ONB1V03_LOCUS4680</name>
</gene>
<keyword evidence="7 9" id="KW-0675">Receptor</keyword>
<dbReference type="PANTHER" id="PTHR24243">
    <property type="entry name" value="G-PROTEIN COUPLED RECEPTOR"/>
    <property type="match status" value="1"/>
</dbReference>
<evidence type="ECO:0000256" key="2">
    <source>
        <dbReference type="ARBA" id="ARBA00010663"/>
    </source>
</evidence>
<comment type="subcellular location">
    <subcellularLocation>
        <location evidence="1">Membrane</location>
        <topology evidence="1">Multi-pass membrane protein</topology>
    </subcellularLocation>
</comment>
<sequence length="399" mass="44868">MDGVVGNQTLGYDYECTPGDGTYCSRLSNNTHVYIDNPNDMLDPFHINPAFLTIVITHAITFFVGIIGNSVVIATWARGGKLRSSTATFLVSLACADLLLLFIYVPLETLEYFVITWDIDGHICKLSSFVEMLSGMASVLNLVAVSVERFLVIVYPIRARHWCTVSKSRRSLLIVWSLAILFAAPIVFNKNMYSITYYNNATSLTAYYCWESDDEWALFISVYQLMTLFVIPAFLMIICYFWVIRELWASTKVITTLTTPSYNSNGMRVHKDGQSYLVRWPSKKISINCNSSCYSNSSVDNNNCANGTGTAMGNYLSNNGSLHSSHKNASVTQLNHSNNNNNSAHSRTYFSNTNSHHSNSSHTDSLQNEFDFLHSSYHDTFHSLPTRSPVTDIRNARKQ</sequence>
<dbReference type="EMBL" id="CAJPVJ010001682">
    <property type="protein sequence ID" value="CAG2165134.1"/>
    <property type="molecule type" value="Genomic_DNA"/>
</dbReference>
<evidence type="ECO:0000313" key="14">
    <source>
        <dbReference type="Proteomes" id="UP000728032"/>
    </source>
</evidence>
<dbReference type="OrthoDB" id="2132067at2759"/>
<keyword evidence="3 9" id="KW-0812">Transmembrane</keyword>
<keyword evidence="14" id="KW-1185">Reference proteome</keyword>